<name>A0ABW3AIW5_9MICO</name>
<keyword evidence="3" id="KW-1185">Reference proteome</keyword>
<proteinExistence type="predicted"/>
<comment type="caution">
    <text evidence="2">The sequence shown here is derived from an EMBL/GenBank/DDBJ whole genome shotgun (WGS) entry which is preliminary data.</text>
</comment>
<keyword evidence="1" id="KW-1133">Transmembrane helix</keyword>
<reference evidence="3" key="1">
    <citation type="journal article" date="2019" name="Int. J. Syst. Evol. Microbiol.">
        <title>The Global Catalogue of Microorganisms (GCM) 10K type strain sequencing project: providing services to taxonomists for standard genome sequencing and annotation.</title>
        <authorList>
            <consortium name="The Broad Institute Genomics Platform"/>
            <consortium name="The Broad Institute Genome Sequencing Center for Infectious Disease"/>
            <person name="Wu L."/>
            <person name="Ma J."/>
        </authorList>
    </citation>
    <scope>NUCLEOTIDE SEQUENCE [LARGE SCALE GENOMIC DNA]</scope>
    <source>
        <strain evidence="3">CCUG 54523</strain>
    </source>
</reference>
<gene>
    <name evidence="2" type="ORF">ACFQ0P_09080</name>
</gene>
<evidence type="ECO:0000256" key="1">
    <source>
        <dbReference type="SAM" id="Phobius"/>
    </source>
</evidence>
<sequence>MPDPVESGGGSVRPATAVVFATAAFVALLIFGLGMTSLTWGQDVIATRGLGQVPGIVATVAGTAAFAAGLWVAVRREPVTYWGSAWTTAATYLAYLGGLWFGALVTGAGLGVAAAIAGRIATTWFGLVIAVAGFVCAWGGIALVRTRAGRPRWPWEDEFDE</sequence>
<accession>A0ABW3AIW5</accession>
<feature type="transmembrane region" description="Helical" evidence="1">
    <location>
        <begin position="53"/>
        <end position="74"/>
    </location>
</feature>
<keyword evidence="1" id="KW-0812">Transmembrane</keyword>
<protein>
    <submittedName>
        <fullName evidence="2">Uncharacterized protein</fullName>
    </submittedName>
</protein>
<dbReference type="RefSeq" id="WP_204978398.1">
    <property type="nucleotide sequence ID" value="NZ_JBHTII010000001.1"/>
</dbReference>
<feature type="transmembrane region" description="Helical" evidence="1">
    <location>
        <begin position="124"/>
        <end position="144"/>
    </location>
</feature>
<organism evidence="2 3">
    <name type="scientific">Microbacterium insulae</name>
    <dbReference type="NCBI Taxonomy" id="483014"/>
    <lineage>
        <taxon>Bacteria</taxon>
        <taxon>Bacillati</taxon>
        <taxon>Actinomycetota</taxon>
        <taxon>Actinomycetes</taxon>
        <taxon>Micrococcales</taxon>
        <taxon>Microbacteriaceae</taxon>
        <taxon>Microbacterium</taxon>
    </lineage>
</organism>
<feature type="transmembrane region" description="Helical" evidence="1">
    <location>
        <begin position="94"/>
        <end position="117"/>
    </location>
</feature>
<keyword evidence="1" id="KW-0472">Membrane</keyword>
<evidence type="ECO:0000313" key="3">
    <source>
        <dbReference type="Proteomes" id="UP001597055"/>
    </source>
</evidence>
<dbReference type="EMBL" id="JBHTII010000001">
    <property type="protein sequence ID" value="MFD0790551.1"/>
    <property type="molecule type" value="Genomic_DNA"/>
</dbReference>
<evidence type="ECO:0000313" key="2">
    <source>
        <dbReference type="EMBL" id="MFD0790551.1"/>
    </source>
</evidence>
<feature type="transmembrane region" description="Helical" evidence="1">
    <location>
        <begin position="20"/>
        <end position="41"/>
    </location>
</feature>
<dbReference type="Proteomes" id="UP001597055">
    <property type="component" value="Unassembled WGS sequence"/>
</dbReference>